<dbReference type="InterPro" id="IPR038720">
    <property type="entry name" value="YprB_RNase_H-like_dom"/>
</dbReference>
<feature type="domain" description="YprB ribonuclease H-like" evidence="2">
    <location>
        <begin position="112"/>
        <end position="278"/>
    </location>
</feature>
<dbReference type="SUPFAM" id="SSF48452">
    <property type="entry name" value="TPR-like"/>
    <property type="match status" value="1"/>
</dbReference>
<dbReference type="InterPro" id="IPR036397">
    <property type="entry name" value="RNaseH_sf"/>
</dbReference>
<dbReference type="KEGG" id="cmic:caldi_05700"/>
<dbReference type="GO" id="GO:0003676">
    <property type="term" value="F:nucleic acid binding"/>
    <property type="evidence" value="ECO:0007669"/>
    <property type="project" value="InterPro"/>
</dbReference>
<dbReference type="InterPro" id="IPR012337">
    <property type="entry name" value="RNaseH-like_sf"/>
</dbReference>
<feature type="compositionally biased region" description="Low complexity" evidence="1">
    <location>
        <begin position="12"/>
        <end position="30"/>
    </location>
</feature>
<dbReference type="AlphaFoldDB" id="A0AA35G761"/>
<organism evidence="3 4">
    <name type="scientific">Caldinitratiruptor microaerophilus</name>
    <dbReference type="NCBI Taxonomy" id="671077"/>
    <lineage>
        <taxon>Bacteria</taxon>
        <taxon>Bacillati</taxon>
        <taxon>Bacillota</taxon>
        <taxon>Clostridia</taxon>
        <taxon>Eubacteriales</taxon>
        <taxon>Symbiobacteriaceae</taxon>
        <taxon>Caldinitratiruptor</taxon>
    </lineage>
</organism>
<evidence type="ECO:0000313" key="4">
    <source>
        <dbReference type="Proteomes" id="UP001163687"/>
    </source>
</evidence>
<evidence type="ECO:0000313" key="3">
    <source>
        <dbReference type="EMBL" id="BDG59480.1"/>
    </source>
</evidence>
<proteinExistence type="predicted"/>
<accession>A0AA35G761</accession>
<sequence>MDLRQRLRLMRPAGAKPAGATPAEAAPVDARPSQASPAGRGSHPRRDAAAHLFRARPFPTPAGTALCVEVTFPPDHRRGAVPVGALLRVPGRGWARLGRQPAWESLDPEQVVFLDTETTSLERGTGTHVFLVGVGRFAGGRFRVRQFFLPDYDEEPALLHAVLAELEGARAVVTFNGKSFDWPLLTTRLTLGRLPVPEVPHLDLLYPARRLWRDQAESCRLVDLERHALGETRHGDVPGLLIPSLYFHYLRTGEAEPLAPVLEHNRLDVLSLASLAGYLGLAAADPLRAAPAGSPLTGSELHALGRLLLDQGELAAGLACLEEALQRGLEGPARARCQRELAAAYRRAGSHAEARRIWEAMIAEGARSVTPYVELAKYHEHRERNLEAAREMTLRAMAVLEQRQALLGTGAVRAEVAELRHRLERIETKLQRTRSRRHVRWIEI</sequence>
<dbReference type="SUPFAM" id="SSF53098">
    <property type="entry name" value="Ribonuclease H-like"/>
    <property type="match status" value="1"/>
</dbReference>
<gene>
    <name evidence="3" type="primary">yprB</name>
    <name evidence="3" type="ORF">caldi_05700</name>
</gene>
<dbReference type="Proteomes" id="UP001163687">
    <property type="component" value="Chromosome"/>
</dbReference>
<dbReference type="EMBL" id="AP025628">
    <property type="protein sequence ID" value="BDG59480.1"/>
    <property type="molecule type" value="Genomic_DNA"/>
</dbReference>
<evidence type="ECO:0000259" key="2">
    <source>
        <dbReference type="Pfam" id="PF13482"/>
    </source>
</evidence>
<dbReference type="Gene3D" id="3.30.420.10">
    <property type="entry name" value="Ribonuclease H-like superfamily/Ribonuclease H"/>
    <property type="match status" value="1"/>
</dbReference>
<dbReference type="RefSeq" id="WP_264843606.1">
    <property type="nucleotide sequence ID" value="NZ_AP025628.1"/>
</dbReference>
<name>A0AA35G761_9FIRM</name>
<dbReference type="PANTHER" id="PTHR38462:SF1">
    <property type="entry name" value="YPRB RIBONUCLEASE H-LIKE DOMAIN-CONTAINING PROTEIN"/>
    <property type="match status" value="1"/>
</dbReference>
<reference evidence="3" key="1">
    <citation type="submission" date="2022-03" db="EMBL/GenBank/DDBJ databases">
        <title>Complete genome sequence of Caldinitratiruptor microaerophilus.</title>
        <authorList>
            <person name="Mukaiyama R."/>
            <person name="Nishiyama T."/>
            <person name="Ueda K."/>
        </authorList>
    </citation>
    <scope>NUCLEOTIDE SEQUENCE</scope>
    <source>
        <strain evidence="3">JCM 16183</strain>
    </source>
</reference>
<keyword evidence="4" id="KW-1185">Reference proteome</keyword>
<protein>
    <recommendedName>
        <fullName evidence="2">YprB ribonuclease H-like domain-containing protein</fullName>
    </recommendedName>
</protein>
<evidence type="ECO:0000256" key="1">
    <source>
        <dbReference type="SAM" id="MobiDB-lite"/>
    </source>
</evidence>
<dbReference type="InterPro" id="IPR011990">
    <property type="entry name" value="TPR-like_helical_dom_sf"/>
</dbReference>
<dbReference type="Pfam" id="PF13482">
    <property type="entry name" value="RNase_H_2"/>
    <property type="match status" value="1"/>
</dbReference>
<feature type="region of interest" description="Disordered" evidence="1">
    <location>
        <begin position="1"/>
        <end position="46"/>
    </location>
</feature>
<dbReference type="Gene3D" id="1.25.40.10">
    <property type="entry name" value="Tetratricopeptide repeat domain"/>
    <property type="match status" value="1"/>
</dbReference>
<dbReference type="PANTHER" id="PTHR38462">
    <property type="entry name" value="EXONUCLEASE-LIKE PROTEIN"/>
    <property type="match status" value="1"/>
</dbReference>